<comment type="caution">
    <text evidence="1">The sequence shown here is derived from an EMBL/GenBank/DDBJ whole genome shotgun (WGS) entry which is preliminary data.</text>
</comment>
<dbReference type="Proteomes" id="UP000789920">
    <property type="component" value="Unassembled WGS sequence"/>
</dbReference>
<accession>A0ACA9KJX4</accession>
<dbReference type="EMBL" id="CAJVQC010000616">
    <property type="protein sequence ID" value="CAG8475682.1"/>
    <property type="molecule type" value="Genomic_DNA"/>
</dbReference>
<name>A0ACA9KJX4_9GLOM</name>
<evidence type="ECO:0000313" key="1">
    <source>
        <dbReference type="EMBL" id="CAG8475682.1"/>
    </source>
</evidence>
<organism evidence="1 2">
    <name type="scientific">Racocetra persica</name>
    <dbReference type="NCBI Taxonomy" id="160502"/>
    <lineage>
        <taxon>Eukaryota</taxon>
        <taxon>Fungi</taxon>
        <taxon>Fungi incertae sedis</taxon>
        <taxon>Mucoromycota</taxon>
        <taxon>Glomeromycotina</taxon>
        <taxon>Glomeromycetes</taxon>
        <taxon>Diversisporales</taxon>
        <taxon>Gigasporaceae</taxon>
        <taxon>Racocetra</taxon>
    </lineage>
</organism>
<evidence type="ECO:0000313" key="2">
    <source>
        <dbReference type="Proteomes" id="UP000789920"/>
    </source>
</evidence>
<reference evidence="1" key="1">
    <citation type="submission" date="2021-06" db="EMBL/GenBank/DDBJ databases">
        <authorList>
            <person name="Kallberg Y."/>
            <person name="Tangrot J."/>
            <person name="Rosling A."/>
        </authorList>
    </citation>
    <scope>NUCLEOTIDE SEQUENCE</scope>
    <source>
        <strain evidence="1">MA461A</strain>
    </source>
</reference>
<sequence>MSQILLEIAEQSDIITEDIKIDFFDNSFRLRFLVKKKNKESQLIFKPNKPKEIFSKDYDLFIESYDTLNSDQDYKENVELSDPSSNDKDVKLFEFSSDEEDILKDNQIFTAPT</sequence>
<keyword evidence="2" id="KW-1185">Reference proteome</keyword>
<protein>
    <submittedName>
        <fullName evidence="1">408_t:CDS:1</fullName>
    </submittedName>
</protein>
<proteinExistence type="predicted"/>
<gene>
    <name evidence="1" type="ORF">RPERSI_LOCUS763</name>
</gene>